<dbReference type="SUPFAM" id="SSF56496">
    <property type="entry name" value="Fibrinogen C-terminal domain-like"/>
    <property type="match status" value="1"/>
</dbReference>
<dbReference type="InterPro" id="IPR014716">
    <property type="entry name" value="Fibrinogen_a/b/g_C_1"/>
</dbReference>
<dbReference type="InterPro" id="IPR050373">
    <property type="entry name" value="Fibrinogen_C-term_domain"/>
</dbReference>
<name>A0A267FYP2_9PLAT</name>
<proteinExistence type="predicted"/>
<dbReference type="PROSITE" id="PS51406">
    <property type="entry name" value="FIBRINOGEN_C_2"/>
    <property type="match status" value="1"/>
</dbReference>
<dbReference type="Pfam" id="PF00147">
    <property type="entry name" value="Fibrinogen_C"/>
    <property type="match status" value="1"/>
</dbReference>
<gene>
    <name evidence="2" type="ORF">BOX15_Mlig005727g3</name>
</gene>
<dbReference type="EMBL" id="NIVC01000702">
    <property type="protein sequence ID" value="PAA78197.1"/>
    <property type="molecule type" value="Genomic_DNA"/>
</dbReference>
<dbReference type="InterPro" id="IPR002181">
    <property type="entry name" value="Fibrinogen_a/b/g_C_dom"/>
</dbReference>
<accession>A0A267FYP2</accession>
<dbReference type="Gene3D" id="3.90.215.10">
    <property type="entry name" value="Gamma Fibrinogen, chain A, domain 1"/>
    <property type="match status" value="1"/>
</dbReference>
<evidence type="ECO:0000313" key="2">
    <source>
        <dbReference type="EMBL" id="PAA78197.1"/>
    </source>
</evidence>
<evidence type="ECO:0000313" key="3">
    <source>
        <dbReference type="Proteomes" id="UP000215902"/>
    </source>
</evidence>
<comment type="caution">
    <text evidence="2">The sequence shown here is derived from an EMBL/GenBank/DDBJ whole genome shotgun (WGS) entry which is preliminary data.</text>
</comment>
<dbReference type="InterPro" id="IPR036056">
    <property type="entry name" value="Fibrinogen-like_C"/>
</dbReference>
<dbReference type="SMART" id="SM00186">
    <property type="entry name" value="FBG"/>
    <property type="match status" value="1"/>
</dbReference>
<protein>
    <recommendedName>
        <fullName evidence="1">Fibrinogen C-terminal domain-containing protein</fullName>
    </recommendedName>
</protein>
<keyword evidence="3" id="KW-1185">Reference proteome</keyword>
<reference evidence="2 3" key="1">
    <citation type="submission" date="2017-06" db="EMBL/GenBank/DDBJ databases">
        <title>A platform for efficient transgenesis in Macrostomum lignano, a flatworm model organism for stem cell research.</title>
        <authorList>
            <person name="Berezikov E."/>
        </authorList>
    </citation>
    <scope>NUCLEOTIDE SEQUENCE [LARGE SCALE GENOMIC DNA]</scope>
    <source>
        <strain evidence="2">DV1</strain>
        <tissue evidence="2">Whole organism</tissue>
    </source>
</reference>
<dbReference type="Proteomes" id="UP000215902">
    <property type="component" value="Unassembled WGS sequence"/>
</dbReference>
<dbReference type="AlphaFoldDB" id="A0A267FYP2"/>
<feature type="domain" description="Fibrinogen C-terminal" evidence="1">
    <location>
        <begin position="130"/>
        <end position="326"/>
    </location>
</feature>
<evidence type="ECO:0000259" key="1">
    <source>
        <dbReference type="PROSITE" id="PS51406"/>
    </source>
</evidence>
<organism evidence="2 3">
    <name type="scientific">Macrostomum lignano</name>
    <dbReference type="NCBI Taxonomy" id="282301"/>
    <lineage>
        <taxon>Eukaryota</taxon>
        <taxon>Metazoa</taxon>
        <taxon>Spiralia</taxon>
        <taxon>Lophotrochozoa</taxon>
        <taxon>Platyhelminthes</taxon>
        <taxon>Rhabditophora</taxon>
        <taxon>Macrostomorpha</taxon>
        <taxon>Macrostomida</taxon>
        <taxon>Macrostomidae</taxon>
        <taxon>Macrostomum</taxon>
    </lineage>
</organism>
<dbReference type="STRING" id="282301.A0A267FYP2"/>
<sequence length="362" mass="40882">MFDIRRIYTPNSFSEDRSDYKIINSGSQAMQKRCVLLFLVLCVSLVPYASAAEFQVNFLKKPPSIMYNLFYEKYELDLALKITEVASQSPDGKRKVTGLKVIPENGMQKQDFGATVLARVSSDGTSGKLVFVCRTLHRCMSIRKKISDHPLFIQQAVQFAPFGTQGPIPTQFGAVRSASGPAPVPAEVVFQRHLDNSLSFAQNWHGYVKGFGDPSGNYWMGLEQLLAMTKDRHCQLIYEGVRIDNGKLMRGTFKRFGLHGADENYKLVLEDQEPGGDLWKGTAEYFNAMQFSTFDADNDKYKGECTKEQGHNAGWWYKDCHRLNPNSWITTSPSFCWNWCSAVDVNKIDICIKSTKLSFSCS</sequence>
<dbReference type="GO" id="GO:0005615">
    <property type="term" value="C:extracellular space"/>
    <property type="evidence" value="ECO:0007669"/>
    <property type="project" value="TreeGrafter"/>
</dbReference>
<dbReference type="PANTHER" id="PTHR19143">
    <property type="entry name" value="FIBRINOGEN/TENASCIN/ANGIOPOEITIN"/>
    <property type="match status" value="1"/>
</dbReference>
<dbReference type="OrthoDB" id="6273946at2759"/>